<keyword evidence="2 9" id="KW-0420">Kringle</keyword>
<dbReference type="Gene3D" id="2.40.20.10">
    <property type="entry name" value="Plasminogen Kringle 4"/>
    <property type="match status" value="2"/>
</dbReference>
<dbReference type="Pfam" id="PF01822">
    <property type="entry name" value="WSC"/>
    <property type="match status" value="12"/>
</dbReference>
<dbReference type="PRINTS" id="PR00018">
    <property type="entry name" value="KRINGLE"/>
</dbReference>
<evidence type="ECO:0000259" key="11">
    <source>
        <dbReference type="PROSITE" id="PS50070"/>
    </source>
</evidence>
<keyword evidence="6" id="KW-0472">Membrane</keyword>
<proteinExistence type="predicted"/>
<dbReference type="InterPro" id="IPR018056">
    <property type="entry name" value="Kringle_CS"/>
</dbReference>
<feature type="disulfide bond" evidence="9">
    <location>
        <begin position="1421"/>
        <end position="1444"/>
    </location>
</feature>
<dbReference type="InterPro" id="IPR002889">
    <property type="entry name" value="WSC_carb-bd"/>
</dbReference>
<dbReference type="InterPro" id="IPR013806">
    <property type="entry name" value="Kringle-like"/>
</dbReference>
<feature type="domain" description="WSC" evidence="12">
    <location>
        <begin position="516"/>
        <end position="607"/>
    </location>
</feature>
<dbReference type="EnsemblMetazoa" id="G12671.2">
    <property type="protein sequence ID" value="G12671.2:cds"/>
    <property type="gene ID" value="G12671"/>
</dbReference>
<keyword evidence="7 9" id="KW-1015">Disulfide bond</keyword>
<dbReference type="InterPro" id="IPR038178">
    <property type="entry name" value="Kringle_sf"/>
</dbReference>
<evidence type="ECO:0000256" key="8">
    <source>
        <dbReference type="ARBA" id="ARBA00023180"/>
    </source>
</evidence>
<dbReference type="Proteomes" id="UP000005408">
    <property type="component" value="Unassembled WGS sequence"/>
</dbReference>
<evidence type="ECO:0000259" key="12">
    <source>
        <dbReference type="PROSITE" id="PS51212"/>
    </source>
</evidence>
<feature type="domain" description="WSC" evidence="12">
    <location>
        <begin position="615"/>
        <end position="706"/>
    </location>
</feature>
<feature type="domain" description="WSC" evidence="12">
    <location>
        <begin position="1113"/>
        <end position="1207"/>
    </location>
</feature>
<evidence type="ECO:0008006" key="15">
    <source>
        <dbReference type="Google" id="ProtNLM"/>
    </source>
</evidence>
<keyword evidence="4 10" id="KW-0732">Signal</keyword>
<evidence type="ECO:0000256" key="10">
    <source>
        <dbReference type="SAM" id="SignalP"/>
    </source>
</evidence>
<feature type="domain" description="WSC" evidence="12">
    <location>
        <begin position="914"/>
        <end position="1005"/>
    </location>
</feature>
<organism evidence="13 14">
    <name type="scientific">Magallana gigas</name>
    <name type="common">Pacific oyster</name>
    <name type="synonym">Crassostrea gigas</name>
    <dbReference type="NCBI Taxonomy" id="29159"/>
    <lineage>
        <taxon>Eukaryota</taxon>
        <taxon>Metazoa</taxon>
        <taxon>Spiralia</taxon>
        <taxon>Lophotrochozoa</taxon>
        <taxon>Mollusca</taxon>
        <taxon>Bivalvia</taxon>
        <taxon>Autobranchia</taxon>
        <taxon>Pteriomorphia</taxon>
        <taxon>Ostreida</taxon>
        <taxon>Ostreoidea</taxon>
        <taxon>Ostreidae</taxon>
        <taxon>Magallana</taxon>
    </lineage>
</organism>
<feature type="domain" description="WSC" evidence="12">
    <location>
        <begin position="149"/>
        <end position="240"/>
    </location>
</feature>
<feature type="domain" description="WSC" evidence="12">
    <location>
        <begin position="357"/>
        <end position="408"/>
    </location>
</feature>
<dbReference type="PROSITE" id="PS51212">
    <property type="entry name" value="WSC"/>
    <property type="match status" value="12"/>
</dbReference>
<feature type="domain" description="WSC" evidence="12">
    <location>
        <begin position="714"/>
        <end position="805"/>
    </location>
</feature>
<feature type="domain" description="WSC" evidence="12">
    <location>
        <begin position="1014"/>
        <end position="1104"/>
    </location>
</feature>
<evidence type="ECO:0000313" key="13">
    <source>
        <dbReference type="EnsemblMetazoa" id="G12671.2:cds"/>
    </source>
</evidence>
<evidence type="ECO:0000256" key="3">
    <source>
        <dbReference type="ARBA" id="ARBA00022692"/>
    </source>
</evidence>
<feature type="domain" description="Kringle" evidence="11">
    <location>
        <begin position="1380"/>
        <end position="1449"/>
    </location>
</feature>
<comment type="subcellular location">
    <subcellularLocation>
        <location evidence="1">Membrane</location>
        <topology evidence="1">Single-pass membrane protein</topology>
    </subcellularLocation>
</comment>
<feature type="disulfide bond" evidence="9">
    <location>
        <begin position="1336"/>
        <end position="1359"/>
    </location>
</feature>
<evidence type="ECO:0000256" key="1">
    <source>
        <dbReference type="ARBA" id="ARBA00004167"/>
    </source>
</evidence>
<feature type="domain" description="WSC" evidence="12">
    <location>
        <begin position="50"/>
        <end position="141"/>
    </location>
</feature>
<evidence type="ECO:0000256" key="9">
    <source>
        <dbReference type="PROSITE-ProRule" id="PRU00121"/>
    </source>
</evidence>
<evidence type="ECO:0000256" key="5">
    <source>
        <dbReference type="ARBA" id="ARBA00022989"/>
    </source>
</evidence>
<accession>A0A8W8I643</accession>
<feature type="domain" description="WSC" evidence="12">
    <location>
        <begin position="814"/>
        <end position="905"/>
    </location>
</feature>
<dbReference type="PANTHER" id="PTHR24269:SF16">
    <property type="entry name" value="PROTEIN SLG1"/>
    <property type="match status" value="1"/>
</dbReference>
<dbReference type="SUPFAM" id="SSF57440">
    <property type="entry name" value="Kringle-like"/>
    <property type="match status" value="2"/>
</dbReference>
<name>A0A8W8I643_MAGGI</name>
<protein>
    <recommendedName>
        <fullName evidence="15">Plasminogen</fullName>
    </recommendedName>
</protein>
<evidence type="ECO:0000313" key="14">
    <source>
        <dbReference type="Proteomes" id="UP000005408"/>
    </source>
</evidence>
<dbReference type="SMART" id="SM00130">
    <property type="entry name" value="KR"/>
    <property type="match status" value="2"/>
</dbReference>
<dbReference type="CDD" id="cd00108">
    <property type="entry name" value="KR"/>
    <property type="match status" value="2"/>
</dbReference>
<evidence type="ECO:0000256" key="6">
    <source>
        <dbReference type="ARBA" id="ARBA00023136"/>
    </source>
</evidence>
<keyword evidence="14" id="KW-1185">Reference proteome</keyword>
<feature type="signal peptide" evidence="10">
    <location>
        <begin position="1"/>
        <end position="20"/>
    </location>
</feature>
<feature type="domain" description="WSC" evidence="12">
    <location>
        <begin position="417"/>
        <end position="509"/>
    </location>
</feature>
<dbReference type="PANTHER" id="PTHR24269">
    <property type="entry name" value="KREMEN PROTEIN"/>
    <property type="match status" value="1"/>
</dbReference>
<keyword evidence="8" id="KW-0325">Glycoprotein</keyword>
<evidence type="ECO:0000256" key="7">
    <source>
        <dbReference type="ARBA" id="ARBA00023157"/>
    </source>
</evidence>
<sequence length="1538" mass="172536">MGLSVCLSLCLLSMGHMTSGWLWKPKPAPAPSQKTSGWLWKPTPTPAISSSNLHGCYVDQWSRTLNGGMTKSSSMTVDKCLDICKKSNKKYYGLENGEECFCGDYLTKSYKKSDSECKMACKGKRAQACGGTWRVLIYRNPYYRSILVKSGYQGCYQDQSSRTLNGKLTRSSSMTVYKCRDICSKENTYYYGVENANECFCGNSLTRSVRKSDNDCLTQCRGDRSQGCGGSWRVAVYRNYNYKKTVVQTPGLVGCYIDQRDRVLTGGKTKSSSMTLSKCRSRCEREKKKFYGLEVGTECFCGNYLKTSSKRSTSECLTPCTGNKAEGCGGIGESSFTGTTIIEQILSKRISLEINSKYFGLENRDECFCGNSLTRRVIHDSEECTETCKGNSIQGCGGPWRVAVYKNPSHKQTAVSSQDLFGCFIDQKNRVLNGGKSKSSTMTLQKCKKRCVRENKKFYGLEVGTECFCGNYLTKHNQRPNKECMTPCKGDRSQACGGGWRVLIHNNTKYTSNVVNKDFKGCYVDQKSRTLKDYSTSSSKMTVEKCKDTCHKKNYKYYGVEATKECFCGNKLTKTVKKDTEECSSPCKGNRDQGCGGNWRLAVYENTKFPTKISTTDLRGCFVDQRSRTLNGGVTVSKSMTIEECQKICTKKNTKYFGLEVGKECFCGNYFTKTNKKDKSDCLMACKGNIKQGCGGHWRVLVYKNKNYKTNIVQQDFVGCYKDQRSRTLTEKKISSKKMTVDMCRKECLTLKMKYYGLEARDECFCGNKLQKKVVVADGECTDTCKGNKNQACGGSWKLAVYENPSFIHTAIVKKDYKGCYKDQYARTLNEKRKNYASMTVDYCRKICSDGKFKYYGVEAGHQCFCGNKLTKSDKKKDSECMNPCRGDREQACGGGWRIAIYQNPNFKPTAIVKKEFVGCYKDQRSRTLNEKDTKSSSMTVDKCRKTCTSLKYKYYGVEDQNECFCGDKLTKSKKMKESDCMRPCKGDREQACGGSWRIAVYKNPDFKPTAIVQKDYVGCYVDKLLARTLGTKKTSSRSMTVETCRKTCLKADTKYYGLEAGDECFCGNKLGKKKSDSECKTPCTGDKEQVCGGSWRLAVYKNTKFVPLTIVKSGYKGCFKDKRFGRALPDKVTKLGDGMTVETCRDICKKEKTKYYGLEAKKECWCGKKMPDSSAKTSDADCKSPCSGNNKQGCGGSWRIAVYKLPTKKSTAACKDKKGEVQCSTSNGQRSVCIVPQADLVLYVDPKVPTDECEPGETYGRHGDEIWVSGKCGGKFEICYREVAVEEVSEDCVKTADGSDYTGTWNKTKSGKTCQAWSSQTPHKHGFTSLPNNYCRNPDGEPHAWCYTTDTNTRWEFCDIPQCKTPAPGEADECLTEPKGQNYQGTKNVTKSGLKCQAWSVQTPHSHSFTKSLGNQENYCRNPDGEPKPWCYTTEKDTRWETCDIPECAACEVEQEKGPDCKVLYKISGGCYYQSHYRNECKYSVKLDKDSAGKVRADVNYGATKFSLKEGKGVNKCAYFKVIGDYLVIEDTLAHGC</sequence>
<dbReference type="InterPro" id="IPR000001">
    <property type="entry name" value="Kringle"/>
</dbReference>
<keyword evidence="3" id="KW-0812">Transmembrane</keyword>
<dbReference type="PROSITE" id="PS00021">
    <property type="entry name" value="KRINGLE_1"/>
    <property type="match status" value="2"/>
</dbReference>
<evidence type="ECO:0000256" key="2">
    <source>
        <dbReference type="ARBA" id="ARBA00022572"/>
    </source>
</evidence>
<dbReference type="GO" id="GO:0005886">
    <property type="term" value="C:plasma membrane"/>
    <property type="evidence" value="ECO:0007669"/>
    <property type="project" value="TreeGrafter"/>
</dbReference>
<comment type="caution">
    <text evidence="9">Lacks conserved residue(s) required for the propagation of feature annotation.</text>
</comment>
<dbReference type="SMART" id="SM00321">
    <property type="entry name" value="WSC"/>
    <property type="match status" value="12"/>
</dbReference>
<dbReference type="Pfam" id="PF00051">
    <property type="entry name" value="Kringle"/>
    <property type="match status" value="2"/>
</dbReference>
<keyword evidence="5" id="KW-1133">Transmembrane helix</keyword>
<evidence type="ECO:0000256" key="4">
    <source>
        <dbReference type="ARBA" id="ARBA00022729"/>
    </source>
</evidence>
<dbReference type="InterPro" id="IPR051836">
    <property type="entry name" value="Kremen_rcpt"/>
</dbReference>
<dbReference type="PROSITE" id="PS50070">
    <property type="entry name" value="KRINGLE_2"/>
    <property type="match status" value="2"/>
</dbReference>
<feature type="domain" description="WSC" evidence="12">
    <location>
        <begin position="249"/>
        <end position="340"/>
    </location>
</feature>
<feature type="chain" id="PRO_5036466258" description="Plasminogen" evidence="10">
    <location>
        <begin position="21"/>
        <end position="1538"/>
    </location>
</feature>
<reference evidence="13" key="1">
    <citation type="submission" date="2022-08" db="UniProtKB">
        <authorList>
            <consortium name="EnsemblMetazoa"/>
        </authorList>
    </citation>
    <scope>IDENTIFICATION</scope>
    <source>
        <strain evidence="13">05x7-T-G4-1.051#20</strain>
    </source>
</reference>
<feature type="domain" description="Kringle" evidence="11">
    <location>
        <begin position="1298"/>
        <end position="1364"/>
    </location>
</feature>